<feature type="compositionally biased region" description="Basic and acidic residues" evidence="1">
    <location>
        <begin position="398"/>
        <end position="422"/>
    </location>
</feature>
<keyword evidence="3" id="KW-1185">Reference proteome</keyword>
<feature type="region of interest" description="Disordered" evidence="1">
    <location>
        <begin position="388"/>
        <end position="428"/>
    </location>
</feature>
<name>A0A9Q1HG48_HOLLE</name>
<gene>
    <name evidence="2" type="ORF">HOLleu_08165</name>
</gene>
<comment type="caution">
    <text evidence="2">The sequence shown here is derived from an EMBL/GenBank/DDBJ whole genome shotgun (WGS) entry which is preliminary data.</text>
</comment>
<evidence type="ECO:0000256" key="1">
    <source>
        <dbReference type="SAM" id="MobiDB-lite"/>
    </source>
</evidence>
<organism evidence="2 3">
    <name type="scientific">Holothuria leucospilota</name>
    <name type="common">Black long sea cucumber</name>
    <name type="synonym">Mertensiothuria leucospilota</name>
    <dbReference type="NCBI Taxonomy" id="206669"/>
    <lineage>
        <taxon>Eukaryota</taxon>
        <taxon>Metazoa</taxon>
        <taxon>Echinodermata</taxon>
        <taxon>Eleutherozoa</taxon>
        <taxon>Echinozoa</taxon>
        <taxon>Holothuroidea</taxon>
        <taxon>Aspidochirotacea</taxon>
        <taxon>Aspidochirotida</taxon>
        <taxon>Holothuriidae</taxon>
        <taxon>Holothuria</taxon>
    </lineage>
</organism>
<sequence length="772" mass="88034">MSASTSSAIARRREELYGMTRLKNAEALKSHLTTDHIGMISKEGLQDDKPSWQSTFKMNFKGTQPLRQGNQFVVSEKQDTSHFDFRGDAAPIDDGIYLASLTAEDYQHKQIKPLPPVKPDGNVNLPDMNPRYWKDKSIGESLYATDFSDNKEVRLGVEVPDVVNERNDMRRRNVEDVRNTHFHFGNDPLNFNTETSLCYSGKKPLPAVGVGRKPDEDALTAAELTQKMIEQERDSAIFREGDYNVTYPKPQATTFSRDFDARAKPYKSAAFVEPTRTQKGRFLLDSPMKRYVEKEEALYPGPYAEEGTRLPDTITDSSALRHLFLQYDASRSGYVSKPLLRRVCDSLLHPIPPTDLETILQNCAKGRNGEIKYESFINQLFELQKSRHSDQKNNVNGEEMHKTEGSSDETTERLYYEPKESSSDEPTLGKEYQTSVHFKFGNDNDKLSTIYNKDFQNSQQQLNSEKNIVRPQPSEVMHKLPGVGFGDSTKQVDYINFKEVSPAVFQDSMAARDEASLKNKRRHEINNVVFAGDKEKEAADRQKSLSHASYIRHKSNRPRSLTAPPAKYNYIESDGALPYPSNVPQLSETNEAFTGGQNLAIESSDVLDAFKNENKERSKDGKRAHFHLGNDNLHHVSEAMDNFKTHAQVLIEAAGKKNQDDPRFPHHRVRVPNPTDPLHIKLRSRFMDVDTEKTGRLDKRTVKTISKEFQISISDYAMEKLLQRCESDFGDETVDYHKFVRSLTLEEVPNDVSAAHTNSVMMRDYRPLNQRR</sequence>
<evidence type="ECO:0008006" key="4">
    <source>
        <dbReference type="Google" id="ProtNLM"/>
    </source>
</evidence>
<reference evidence="2" key="1">
    <citation type="submission" date="2021-10" db="EMBL/GenBank/DDBJ databases">
        <title>Tropical sea cucumber genome reveals ecological adaptation and Cuvierian tubules defense mechanism.</title>
        <authorList>
            <person name="Chen T."/>
        </authorList>
    </citation>
    <scope>NUCLEOTIDE SEQUENCE</scope>
    <source>
        <strain evidence="2">Nanhai2018</strain>
        <tissue evidence="2">Muscle</tissue>
    </source>
</reference>
<dbReference type="PANTHER" id="PTHR20875:SF0">
    <property type="entry name" value="GH12158P"/>
    <property type="match status" value="1"/>
</dbReference>
<dbReference type="SUPFAM" id="SSF47473">
    <property type="entry name" value="EF-hand"/>
    <property type="match status" value="1"/>
</dbReference>
<dbReference type="AlphaFoldDB" id="A0A9Q1HG48"/>
<evidence type="ECO:0000313" key="3">
    <source>
        <dbReference type="Proteomes" id="UP001152320"/>
    </source>
</evidence>
<accession>A0A9Q1HG48</accession>
<dbReference type="InterPro" id="IPR011992">
    <property type="entry name" value="EF-hand-dom_pair"/>
</dbReference>
<dbReference type="EMBL" id="JAIZAY010000003">
    <property type="protein sequence ID" value="KAJ8045209.1"/>
    <property type="molecule type" value="Genomic_DNA"/>
</dbReference>
<dbReference type="InterPro" id="IPR052603">
    <property type="entry name" value="EFCB6"/>
</dbReference>
<dbReference type="OrthoDB" id="26525at2759"/>
<evidence type="ECO:0000313" key="2">
    <source>
        <dbReference type="EMBL" id="KAJ8045209.1"/>
    </source>
</evidence>
<dbReference type="Gene3D" id="1.10.238.10">
    <property type="entry name" value="EF-hand"/>
    <property type="match status" value="2"/>
</dbReference>
<dbReference type="Proteomes" id="UP001152320">
    <property type="component" value="Chromosome 3"/>
</dbReference>
<dbReference type="PANTHER" id="PTHR20875">
    <property type="entry name" value="EF-HAND CALCIUM-BINDING DOMAIN-CONTAINING PROTEIN 6-RELATED"/>
    <property type="match status" value="1"/>
</dbReference>
<proteinExistence type="predicted"/>
<protein>
    <recommendedName>
        <fullName evidence="4">EF-hand domain-containing family member B</fullName>
    </recommendedName>
</protein>
<feature type="region of interest" description="Disordered" evidence="1">
    <location>
        <begin position="543"/>
        <end position="564"/>
    </location>
</feature>